<name>A0ABD3F1H2_9STRA</name>
<keyword evidence="2" id="KW-1185">Reference proteome</keyword>
<dbReference type="AlphaFoldDB" id="A0ABD3F1H2"/>
<proteinExistence type="predicted"/>
<comment type="caution">
    <text evidence="1">The sequence shown here is derived from an EMBL/GenBank/DDBJ whole genome shotgun (WGS) entry which is preliminary data.</text>
</comment>
<protein>
    <submittedName>
        <fullName evidence="1">Uncharacterized protein</fullName>
    </submittedName>
</protein>
<dbReference type="EMBL" id="JBIMZQ010000040">
    <property type="protein sequence ID" value="KAL3660662.1"/>
    <property type="molecule type" value="Genomic_DNA"/>
</dbReference>
<organism evidence="1 2">
    <name type="scientific">Phytophthora oleae</name>
    <dbReference type="NCBI Taxonomy" id="2107226"/>
    <lineage>
        <taxon>Eukaryota</taxon>
        <taxon>Sar</taxon>
        <taxon>Stramenopiles</taxon>
        <taxon>Oomycota</taxon>
        <taxon>Peronosporomycetes</taxon>
        <taxon>Peronosporales</taxon>
        <taxon>Peronosporaceae</taxon>
        <taxon>Phytophthora</taxon>
    </lineage>
</organism>
<dbReference type="Proteomes" id="UP001632037">
    <property type="component" value="Unassembled WGS sequence"/>
</dbReference>
<evidence type="ECO:0000313" key="2">
    <source>
        <dbReference type="Proteomes" id="UP001632037"/>
    </source>
</evidence>
<gene>
    <name evidence="1" type="ORF">V7S43_014415</name>
</gene>
<evidence type="ECO:0000313" key="1">
    <source>
        <dbReference type="EMBL" id="KAL3660662.1"/>
    </source>
</evidence>
<sequence>MRRGEELSAMSMPLAIWLYVQWLLEAHGWKLLGAALLFYVGRQRYREFSARRHHQRTLADANDPARVAVLQRETARVRHKQQQELQTNAYKSAKVKVEKAA</sequence>
<accession>A0ABD3F1H2</accession>
<reference evidence="1 2" key="1">
    <citation type="submission" date="2024-09" db="EMBL/GenBank/DDBJ databases">
        <title>Genome sequencing and assembly of Phytophthora oleae, isolate VK10A, causative agent of rot of olive drupes.</title>
        <authorList>
            <person name="Conti Taguali S."/>
            <person name="Riolo M."/>
            <person name="La Spada F."/>
            <person name="Cacciola S.O."/>
            <person name="Dionisio G."/>
        </authorList>
    </citation>
    <scope>NUCLEOTIDE SEQUENCE [LARGE SCALE GENOMIC DNA]</scope>
    <source>
        <strain evidence="1 2">VK10A</strain>
    </source>
</reference>